<feature type="compositionally biased region" description="Polar residues" evidence="1">
    <location>
        <begin position="638"/>
        <end position="648"/>
    </location>
</feature>
<dbReference type="Proteomes" id="UP000784294">
    <property type="component" value="Unassembled WGS sequence"/>
</dbReference>
<feature type="compositionally biased region" description="Polar residues" evidence="1">
    <location>
        <begin position="251"/>
        <end position="277"/>
    </location>
</feature>
<dbReference type="EMBL" id="CAAALY010272056">
    <property type="protein sequence ID" value="VEL42004.1"/>
    <property type="molecule type" value="Genomic_DNA"/>
</dbReference>
<feature type="region of interest" description="Disordered" evidence="1">
    <location>
        <begin position="350"/>
        <end position="372"/>
    </location>
</feature>
<evidence type="ECO:0000256" key="1">
    <source>
        <dbReference type="SAM" id="MobiDB-lite"/>
    </source>
</evidence>
<sequence>MLAGLAVVCALVEQTSAVRAGLLASLPRLLRPMQHQFSVYRTRRFVPSRAAYETELCASTDRRESDEAGVRLFRDYNLPRRQTPSRRPLLTADRLQKMTGHRLTRHCQDDEITSLEQWLQHVESVIVTKSPAIPACPDGVATVLKPVASPVVRSCKGEMWCRQEDDSSIRSSVVSVQPHPESARPKECSPDDAVDAASPADELNLVVSTRSGEALAEAKESRPATAPKSRSGVVESRLDLVRVEATFGADLSSNDEANSTSQCRTGSDGARQSSSAGPTRLGPTCTPRTANWSVESDGPTRPVPKDGELVTLQKQRTLRVILDDSSPSDSASGIASLSRDKTTERIFFIRNLPSEEDQAERETDSGSGSLEDAMIVSIEDEEVETTSLAPVAVDGCGGRMSLPDDKSRPISPVESGSRENSSGGTGMRLKATLNKGHGQRGGRCSLVTREESESRKPSCQAPEETSSGRRVSLANKSTASGRLKLEEQVQTRLETGVSRRDQLQRMSPATDGVRLERMRDDPSRRYSLATERGKPVGRCEKIDEMTRPRLVPAPLSEEIGWANKTENPLAEAILTAGGGRLDGTDSRAPGNAVLGRLSTAGSSGGGLMPEWGSQEGLEDAQQAVAVGQSPTEPAMPASWQSSGWPESE</sequence>
<evidence type="ECO:0000256" key="2">
    <source>
        <dbReference type="SAM" id="SignalP"/>
    </source>
</evidence>
<feature type="signal peptide" evidence="2">
    <location>
        <begin position="1"/>
        <end position="17"/>
    </location>
</feature>
<organism evidence="3 4">
    <name type="scientific">Protopolystoma xenopodis</name>
    <dbReference type="NCBI Taxonomy" id="117903"/>
    <lineage>
        <taxon>Eukaryota</taxon>
        <taxon>Metazoa</taxon>
        <taxon>Spiralia</taxon>
        <taxon>Lophotrochozoa</taxon>
        <taxon>Platyhelminthes</taxon>
        <taxon>Monogenea</taxon>
        <taxon>Polyopisthocotylea</taxon>
        <taxon>Polystomatidea</taxon>
        <taxon>Polystomatidae</taxon>
        <taxon>Protopolystoma</taxon>
    </lineage>
</organism>
<dbReference type="AlphaFoldDB" id="A0A448XQ04"/>
<feature type="region of interest" description="Disordered" evidence="1">
    <location>
        <begin position="579"/>
        <end position="648"/>
    </location>
</feature>
<keyword evidence="4" id="KW-1185">Reference proteome</keyword>
<feature type="compositionally biased region" description="Polar residues" evidence="1">
    <location>
        <begin position="463"/>
        <end position="480"/>
    </location>
</feature>
<keyword evidence="2" id="KW-0732">Signal</keyword>
<feature type="region of interest" description="Disordered" evidence="1">
    <location>
        <begin position="392"/>
        <end position="512"/>
    </location>
</feature>
<feature type="region of interest" description="Disordered" evidence="1">
    <location>
        <begin position="214"/>
        <end position="234"/>
    </location>
</feature>
<protein>
    <submittedName>
        <fullName evidence="3">Uncharacterized protein</fullName>
    </submittedName>
</protein>
<evidence type="ECO:0000313" key="4">
    <source>
        <dbReference type="Proteomes" id="UP000784294"/>
    </source>
</evidence>
<comment type="caution">
    <text evidence="3">The sequence shown here is derived from an EMBL/GenBank/DDBJ whole genome shotgun (WGS) entry which is preliminary data.</text>
</comment>
<feature type="region of interest" description="Disordered" evidence="1">
    <location>
        <begin position="251"/>
        <end position="310"/>
    </location>
</feature>
<proteinExistence type="predicted"/>
<accession>A0A448XQ04</accession>
<gene>
    <name evidence="3" type="ORF">PXEA_LOCUS35444</name>
</gene>
<evidence type="ECO:0000313" key="3">
    <source>
        <dbReference type="EMBL" id="VEL42004.1"/>
    </source>
</evidence>
<feature type="region of interest" description="Disordered" evidence="1">
    <location>
        <begin position="167"/>
        <end position="201"/>
    </location>
</feature>
<name>A0A448XQ04_9PLAT</name>
<reference evidence="3" key="1">
    <citation type="submission" date="2018-11" db="EMBL/GenBank/DDBJ databases">
        <authorList>
            <consortium name="Pathogen Informatics"/>
        </authorList>
    </citation>
    <scope>NUCLEOTIDE SEQUENCE</scope>
</reference>
<feature type="chain" id="PRO_5018998939" evidence="2">
    <location>
        <begin position="18"/>
        <end position="648"/>
    </location>
</feature>